<feature type="transmembrane region" description="Helical" evidence="1">
    <location>
        <begin position="20"/>
        <end position="37"/>
    </location>
</feature>
<keyword evidence="1" id="KW-0472">Membrane</keyword>
<evidence type="ECO:0000313" key="2">
    <source>
        <dbReference type="EMBL" id="MFD0983999.1"/>
    </source>
</evidence>
<comment type="caution">
    <text evidence="2">The sequence shown here is derived from an EMBL/GenBank/DDBJ whole genome shotgun (WGS) entry which is preliminary data.</text>
</comment>
<name>A0ABW3J1M6_9FLAO</name>
<evidence type="ECO:0000256" key="1">
    <source>
        <dbReference type="SAM" id="Phobius"/>
    </source>
</evidence>
<keyword evidence="1" id="KW-1133">Transmembrane helix</keyword>
<proteinExistence type="predicted"/>
<keyword evidence="3" id="KW-1185">Reference proteome</keyword>
<evidence type="ECO:0008006" key="4">
    <source>
        <dbReference type="Google" id="ProtNLM"/>
    </source>
</evidence>
<sequence>MAVQRKKTTKLSGQAVMGEIKTLAMLTGGVVIGSVGGKMIDKVLNVDATATGFNVKAMARPIVLLGVGAAGNLMLKDPNMKMLATGVGAAGMLSGVKVFLKKDLLAGLSDFNMSGIDGLGEPAVYREPMNLSIERYNPDLPALSSPTSFNPEDYASNVEGIAEEDLSYIEII</sequence>
<dbReference type="RefSeq" id="WP_379756475.1">
    <property type="nucleotide sequence ID" value="NZ_JBHSYB010000025.1"/>
</dbReference>
<evidence type="ECO:0000313" key="3">
    <source>
        <dbReference type="Proteomes" id="UP001597051"/>
    </source>
</evidence>
<dbReference type="Proteomes" id="UP001597051">
    <property type="component" value="Unassembled WGS sequence"/>
</dbReference>
<accession>A0ABW3J1M6</accession>
<keyword evidence="1" id="KW-0812">Transmembrane</keyword>
<feature type="transmembrane region" description="Helical" evidence="1">
    <location>
        <begin position="57"/>
        <end position="75"/>
    </location>
</feature>
<protein>
    <recommendedName>
        <fullName evidence="4">DUF4134 domain-containing protein</fullName>
    </recommendedName>
</protein>
<reference evidence="3" key="1">
    <citation type="journal article" date="2019" name="Int. J. Syst. Evol. Microbiol.">
        <title>The Global Catalogue of Microorganisms (GCM) 10K type strain sequencing project: providing services to taxonomists for standard genome sequencing and annotation.</title>
        <authorList>
            <consortium name="The Broad Institute Genomics Platform"/>
            <consortium name="The Broad Institute Genome Sequencing Center for Infectious Disease"/>
            <person name="Wu L."/>
            <person name="Ma J."/>
        </authorList>
    </citation>
    <scope>NUCLEOTIDE SEQUENCE [LARGE SCALE GENOMIC DNA]</scope>
    <source>
        <strain evidence="3">CECT 7649</strain>
    </source>
</reference>
<dbReference type="EMBL" id="JBHTIZ010000013">
    <property type="protein sequence ID" value="MFD0983999.1"/>
    <property type="molecule type" value="Genomic_DNA"/>
</dbReference>
<organism evidence="2 3">
    <name type="scientific">Flavobacterium myungsuense</name>
    <dbReference type="NCBI Taxonomy" id="651823"/>
    <lineage>
        <taxon>Bacteria</taxon>
        <taxon>Pseudomonadati</taxon>
        <taxon>Bacteroidota</taxon>
        <taxon>Flavobacteriia</taxon>
        <taxon>Flavobacteriales</taxon>
        <taxon>Flavobacteriaceae</taxon>
        <taxon>Flavobacterium</taxon>
    </lineage>
</organism>
<gene>
    <name evidence="2" type="ORF">ACFQ0S_05855</name>
</gene>